<feature type="region of interest" description="Disordered" evidence="1">
    <location>
        <begin position="30"/>
        <end position="76"/>
    </location>
</feature>
<dbReference type="OrthoDB" id="390457at2"/>
<accession>A0A4P7AGW4</accession>
<feature type="compositionally biased region" description="Low complexity" evidence="1">
    <location>
        <begin position="40"/>
        <end position="68"/>
    </location>
</feature>
<evidence type="ECO:0000256" key="1">
    <source>
        <dbReference type="SAM" id="MobiDB-lite"/>
    </source>
</evidence>
<name>A0A4P7AGW4_9MOLU</name>
<evidence type="ECO:0000313" key="3">
    <source>
        <dbReference type="EMBL" id="QBQ07392.1"/>
    </source>
</evidence>
<feature type="chain" id="PRO_5020612396" evidence="2">
    <location>
        <begin position="19"/>
        <end position="878"/>
    </location>
</feature>
<dbReference type="EMBL" id="CP038013">
    <property type="protein sequence ID" value="QBQ07392.1"/>
    <property type="molecule type" value="Genomic_DNA"/>
</dbReference>
<protein>
    <submittedName>
        <fullName evidence="3">Uncharacterized protein</fullName>
    </submittedName>
</protein>
<proteinExistence type="predicted"/>
<sequence length="878" mass="100679">MKYLLVLLSSLSVITSSAGIASISILNNKDTTNKDKNQKNEPNTNEPNDPNTNEPNTNEPNEPNTNEPSKPTKKSLTEDVKITNIQEIHFNWEPDDTVTRNRKILENLYKLNVKLNISQVKIDNFVDDDKNGSFLLTVIEDSSYYEQESINITYQKFVYNPVEFELSDYEISLYPDENKSVSIINYSEDWPDELLPEIFNYNTNYLNVEFIKENHTIRIKSIIGDGNPPNDGVDITVKSNDRKCLKTIHVTLKAKKVNFKLDKNGVSLKGIKGQQAIINVLNYNEIINKDDLPTEFDYDGNGSIKVNYEEPGKIVITTTGVIFEEQITLIAKSKSNTSSIISVNLLYDVVSPTYDKTNINMEINSVAYINITNYNKLLVNKNLPKNLVVSDSSSFSAILEGSKIKITSKDKVSYGTLTIWTDALTSSYAETILVNVQAPSVKFQIKDNINISMNVFEETTIDVLNWKELYNADKNIPSSFKDSNGDDINKSGKLAIYYKRDEGKIHIKAMDKAVYNFGIWISSNYIENNKTYEKLVKVSINIPDVTFDVESPKDMLVNSQQTIKIKNFSSLIHENNYPSEFSYSVNGVIKAELSLDKQAIVIYSIDGRYCENFELTIYSKNKKHSTKFKFDVIKKFNLNDLNKSLGNMSDREDNSIRDKFYDINKNLGLSKEIFDGIEISNKTYLGATLEAKTSLSKKWFLNSVQVEYYFPIKNNHDVTTDWNPDDYSNKNQAKNTAKVNDTRTVDISLSDLQRVYSKVKINVDIEYKWTNEYTGKWENNIRGSKSENLTLEYDIKDIDKTQFAYRDETFNDGKVKNEVLFYFYIAIKYSSTENVKTNYKIDLETVAQMDRYNTSWYDAYKLLAVSKISLKNVEFEKV</sequence>
<reference evidence="3 4" key="1">
    <citation type="submission" date="2019-03" db="EMBL/GenBank/DDBJ databases">
        <title>Complete genome sequence of Spiroplasma gladiatoris TG-1 (DSM 22552).</title>
        <authorList>
            <person name="Lin Y.-C."/>
            <person name="Chou L."/>
            <person name="Kuo C.-H."/>
        </authorList>
    </citation>
    <scope>NUCLEOTIDE SEQUENCE [LARGE SCALE GENOMIC DNA]</scope>
    <source>
        <strain evidence="3 4">TG-1</strain>
    </source>
</reference>
<feature type="signal peptide" evidence="2">
    <location>
        <begin position="1"/>
        <end position="18"/>
    </location>
</feature>
<dbReference type="Proteomes" id="UP000294309">
    <property type="component" value="Chromosome"/>
</dbReference>
<dbReference type="AlphaFoldDB" id="A0A4P7AGW4"/>
<gene>
    <name evidence="3" type="ORF">SGLAD_v1c01930</name>
</gene>
<organism evidence="3 4">
    <name type="scientific">Spiroplasma gladiatoris</name>
    <dbReference type="NCBI Taxonomy" id="2143"/>
    <lineage>
        <taxon>Bacteria</taxon>
        <taxon>Bacillati</taxon>
        <taxon>Mycoplasmatota</taxon>
        <taxon>Mollicutes</taxon>
        <taxon>Entomoplasmatales</taxon>
        <taxon>Spiroplasmataceae</taxon>
        <taxon>Spiroplasma</taxon>
    </lineage>
</organism>
<evidence type="ECO:0000313" key="4">
    <source>
        <dbReference type="Proteomes" id="UP000294309"/>
    </source>
</evidence>
<dbReference type="RefSeq" id="WP_134297187.1">
    <property type="nucleotide sequence ID" value="NZ_CP038013.1"/>
</dbReference>
<dbReference type="KEGG" id="sgq:SGLAD_v1c01930"/>
<evidence type="ECO:0000256" key="2">
    <source>
        <dbReference type="SAM" id="SignalP"/>
    </source>
</evidence>
<keyword evidence="4" id="KW-1185">Reference proteome</keyword>
<keyword evidence="2" id="KW-0732">Signal</keyword>